<keyword evidence="3" id="KW-1185">Reference proteome</keyword>
<comment type="caution">
    <text evidence="2">The sequence shown here is derived from an EMBL/GenBank/DDBJ whole genome shotgun (WGS) entry which is preliminary data.</text>
</comment>
<dbReference type="Proteomes" id="UP001295684">
    <property type="component" value="Unassembled WGS sequence"/>
</dbReference>
<sequence length="385" mass="44915">MKRSSKTVLISTSQPQIYYDSSKKFKELRQPLKTKNIGKGLKKVAESPKARKSVVGILKKPTNEEKDFVDQTKVINKKFILRYKNVPTKQRKKESSLEMYEEESSEVQKLDNWERNTKNAELQEYSKNLKANIMSMSNRYTQEVSKNRSPTVNYKNLDSITKDLYAKPDTSGMKIRKNRLLLDLKESLKRSNLSSSSSSSSGSEIDPNDIKRKSYQLGTFKLKSKGNLRATSQENIASRPQTDKAKDRFNIDHLVKIFAKDKNDKLKIAQEQKVLEEGLWKEYTHLEKAIKDSSQKREKLLFSNNEFFETISKNKERLYKVSTKFNKLFKGKNSVFNQAVKKSNKNGDFKDVLEFNHQREKMKKEIKSLEHEDDRYIKMRSTTSE</sequence>
<feature type="coiled-coil region" evidence="1">
    <location>
        <begin position="352"/>
        <end position="379"/>
    </location>
</feature>
<dbReference type="AlphaFoldDB" id="A0AAD2D6B0"/>
<protein>
    <submittedName>
        <fullName evidence="2">Uncharacterized protein</fullName>
    </submittedName>
</protein>
<reference evidence="2" key="1">
    <citation type="submission" date="2023-07" db="EMBL/GenBank/DDBJ databases">
        <authorList>
            <consortium name="AG Swart"/>
            <person name="Singh M."/>
            <person name="Singh A."/>
            <person name="Seah K."/>
            <person name="Emmerich C."/>
        </authorList>
    </citation>
    <scope>NUCLEOTIDE SEQUENCE</scope>
    <source>
        <strain evidence="2">DP1</strain>
    </source>
</reference>
<name>A0AAD2D6B0_EUPCR</name>
<accession>A0AAD2D6B0</accession>
<dbReference type="EMBL" id="CAMPGE010024378">
    <property type="protein sequence ID" value="CAI2382222.1"/>
    <property type="molecule type" value="Genomic_DNA"/>
</dbReference>
<gene>
    <name evidence="2" type="ORF">ECRASSUSDP1_LOCUS23692</name>
</gene>
<proteinExistence type="predicted"/>
<evidence type="ECO:0000256" key="1">
    <source>
        <dbReference type="SAM" id="Coils"/>
    </source>
</evidence>
<keyword evidence="1" id="KW-0175">Coiled coil</keyword>
<organism evidence="2 3">
    <name type="scientific">Euplotes crassus</name>
    <dbReference type="NCBI Taxonomy" id="5936"/>
    <lineage>
        <taxon>Eukaryota</taxon>
        <taxon>Sar</taxon>
        <taxon>Alveolata</taxon>
        <taxon>Ciliophora</taxon>
        <taxon>Intramacronucleata</taxon>
        <taxon>Spirotrichea</taxon>
        <taxon>Hypotrichia</taxon>
        <taxon>Euplotida</taxon>
        <taxon>Euplotidae</taxon>
        <taxon>Moneuplotes</taxon>
    </lineage>
</organism>
<evidence type="ECO:0000313" key="2">
    <source>
        <dbReference type="EMBL" id="CAI2382222.1"/>
    </source>
</evidence>
<evidence type="ECO:0000313" key="3">
    <source>
        <dbReference type="Proteomes" id="UP001295684"/>
    </source>
</evidence>